<comment type="similarity">
    <text evidence="2">Belongs to the CorA metal ion transporter (MIT) (TC 1.A.35) family.</text>
</comment>
<evidence type="ECO:0000313" key="14">
    <source>
        <dbReference type="Proteomes" id="UP000619457"/>
    </source>
</evidence>
<evidence type="ECO:0000256" key="11">
    <source>
        <dbReference type="ARBA" id="ARBA00045497"/>
    </source>
</evidence>
<dbReference type="SUPFAM" id="SSF143865">
    <property type="entry name" value="CorA soluble domain-like"/>
    <property type="match status" value="1"/>
</dbReference>
<keyword evidence="9 12" id="KW-0472">Membrane</keyword>
<evidence type="ECO:0000256" key="6">
    <source>
        <dbReference type="ARBA" id="ARBA00022842"/>
    </source>
</evidence>
<keyword evidence="4" id="KW-1003">Cell membrane</keyword>
<keyword evidence="14" id="KW-1185">Reference proteome</keyword>
<dbReference type="GO" id="GO:0005886">
    <property type="term" value="C:plasma membrane"/>
    <property type="evidence" value="ECO:0007669"/>
    <property type="project" value="UniProtKB-SubCell"/>
</dbReference>
<evidence type="ECO:0000256" key="3">
    <source>
        <dbReference type="ARBA" id="ARBA00022448"/>
    </source>
</evidence>
<dbReference type="Pfam" id="PF01544">
    <property type="entry name" value="CorA"/>
    <property type="match status" value="1"/>
</dbReference>
<comment type="catalytic activity">
    <reaction evidence="10">
        <text>Mg(2+)(in) = Mg(2+)(out)</text>
        <dbReference type="Rhea" id="RHEA:29827"/>
        <dbReference type="ChEBI" id="CHEBI:18420"/>
    </reaction>
</comment>
<dbReference type="InterPro" id="IPR045861">
    <property type="entry name" value="CorA_cytoplasmic_dom"/>
</dbReference>
<dbReference type="InterPro" id="IPR045863">
    <property type="entry name" value="CorA_TM1_TM2"/>
</dbReference>
<dbReference type="FunFam" id="1.20.58.340:FF:000004">
    <property type="entry name" value="Magnesium transport protein CorA"/>
    <property type="match status" value="1"/>
</dbReference>
<comment type="subcellular location">
    <subcellularLocation>
        <location evidence="1">Cell membrane</location>
        <topology evidence="1">Multi-pass membrane protein</topology>
    </subcellularLocation>
</comment>
<evidence type="ECO:0000256" key="7">
    <source>
        <dbReference type="ARBA" id="ARBA00022989"/>
    </source>
</evidence>
<dbReference type="GO" id="GO:0015087">
    <property type="term" value="F:cobalt ion transmembrane transporter activity"/>
    <property type="evidence" value="ECO:0007669"/>
    <property type="project" value="TreeGrafter"/>
</dbReference>
<dbReference type="Gene3D" id="1.20.58.340">
    <property type="entry name" value="Magnesium transport protein CorA, transmembrane region"/>
    <property type="match status" value="1"/>
</dbReference>
<gene>
    <name evidence="13" type="primary">corA</name>
    <name evidence="13" type="ORF">GCM10007049_11050</name>
</gene>
<keyword evidence="8" id="KW-0406">Ion transport</keyword>
<dbReference type="AlphaFoldDB" id="A0A918PS81"/>
<sequence>MIEILFKDKKLLKLTSTSEIPDAPMDFLLMQFVNYTEKELKWLSAHYDLDFTIMKHYEDIEISSHFLENENQASFHFSIPYLNKDKKMVEEPVFIIVSKVGLFLFSSTELDDFFNEIYSKKVKAIQRTAYHANIFMFQFEFISDYFADITESLTKKIKVLANQILIDKEFSNEELDIITKHNFSNLLIKEALLEATRVFTLYMKSDWEKKAGVKNSIQIELNDLSAVSDYIQFNFDRLDDLKENVSNKIDLEQNHIFKMLTVVTVCISLPTFIAGVYGMNFEVMPELESRYGYPIVMILMVLSALLPFIYFKKKKWLR</sequence>
<keyword evidence="7 12" id="KW-1133">Transmembrane helix</keyword>
<feature type="transmembrane region" description="Helical" evidence="12">
    <location>
        <begin position="291"/>
        <end position="311"/>
    </location>
</feature>
<evidence type="ECO:0000256" key="2">
    <source>
        <dbReference type="ARBA" id="ARBA00009765"/>
    </source>
</evidence>
<dbReference type="GO" id="GO:0050897">
    <property type="term" value="F:cobalt ion binding"/>
    <property type="evidence" value="ECO:0007669"/>
    <property type="project" value="TreeGrafter"/>
</dbReference>
<dbReference type="PANTHER" id="PTHR46494">
    <property type="entry name" value="CORA FAMILY METAL ION TRANSPORTER (EUROFUNG)"/>
    <property type="match status" value="1"/>
</dbReference>
<dbReference type="GO" id="GO:0015095">
    <property type="term" value="F:magnesium ion transmembrane transporter activity"/>
    <property type="evidence" value="ECO:0007669"/>
    <property type="project" value="TreeGrafter"/>
</dbReference>
<dbReference type="SUPFAM" id="SSF144083">
    <property type="entry name" value="Magnesium transport protein CorA, transmembrane region"/>
    <property type="match status" value="1"/>
</dbReference>
<dbReference type="PANTHER" id="PTHR46494:SF1">
    <property type="entry name" value="CORA FAMILY METAL ION TRANSPORTER (EUROFUNG)"/>
    <property type="match status" value="1"/>
</dbReference>
<dbReference type="InterPro" id="IPR002523">
    <property type="entry name" value="MgTranspt_CorA/ZnTranspt_ZntB"/>
</dbReference>
<evidence type="ECO:0000256" key="5">
    <source>
        <dbReference type="ARBA" id="ARBA00022692"/>
    </source>
</evidence>
<protein>
    <submittedName>
        <fullName evidence="13">Magnesium transport protein CorA</fullName>
    </submittedName>
</protein>
<name>A0A918PS81_9BACT</name>
<comment type="function">
    <text evidence="11">Mediates influx of magnesium ions. Alternates between open and closed states. Activated by low cytoplasmic Mg(2+) levels. Inactive when cytoplasmic Mg(2+) levels are high.</text>
</comment>
<keyword evidence="6" id="KW-0460">Magnesium</keyword>
<proteinExistence type="inferred from homology"/>
<evidence type="ECO:0000313" key="13">
    <source>
        <dbReference type="EMBL" id="GGZ20267.1"/>
    </source>
</evidence>
<dbReference type="Proteomes" id="UP000619457">
    <property type="component" value="Unassembled WGS sequence"/>
</dbReference>
<keyword evidence="3" id="KW-0813">Transport</keyword>
<evidence type="ECO:0000256" key="1">
    <source>
        <dbReference type="ARBA" id="ARBA00004651"/>
    </source>
</evidence>
<organism evidence="13 14">
    <name type="scientific">Echinicola pacifica</name>
    <dbReference type="NCBI Taxonomy" id="346377"/>
    <lineage>
        <taxon>Bacteria</taxon>
        <taxon>Pseudomonadati</taxon>
        <taxon>Bacteroidota</taxon>
        <taxon>Cytophagia</taxon>
        <taxon>Cytophagales</taxon>
        <taxon>Cyclobacteriaceae</taxon>
        <taxon>Echinicola</taxon>
    </lineage>
</organism>
<feature type="transmembrane region" description="Helical" evidence="12">
    <location>
        <begin position="256"/>
        <end position="279"/>
    </location>
</feature>
<dbReference type="GO" id="GO:0000287">
    <property type="term" value="F:magnesium ion binding"/>
    <property type="evidence" value="ECO:0007669"/>
    <property type="project" value="TreeGrafter"/>
</dbReference>
<reference evidence="13" key="1">
    <citation type="journal article" date="2014" name="Int. J. Syst. Evol. Microbiol.">
        <title>Complete genome sequence of Corynebacterium casei LMG S-19264T (=DSM 44701T), isolated from a smear-ripened cheese.</title>
        <authorList>
            <consortium name="US DOE Joint Genome Institute (JGI-PGF)"/>
            <person name="Walter F."/>
            <person name="Albersmeier A."/>
            <person name="Kalinowski J."/>
            <person name="Ruckert C."/>
        </authorList>
    </citation>
    <scope>NUCLEOTIDE SEQUENCE</scope>
    <source>
        <strain evidence="13">KCTC 12368</strain>
    </source>
</reference>
<evidence type="ECO:0000256" key="8">
    <source>
        <dbReference type="ARBA" id="ARBA00023065"/>
    </source>
</evidence>
<evidence type="ECO:0000256" key="12">
    <source>
        <dbReference type="SAM" id="Phobius"/>
    </source>
</evidence>
<reference evidence="13" key="2">
    <citation type="submission" date="2020-09" db="EMBL/GenBank/DDBJ databases">
        <authorList>
            <person name="Sun Q."/>
            <person name="Kim S."/>
        </authorList>
    </citation>
    <scope>NUCLEOTIDE SEQUENCE</scope>
    <source>
        <strain evidence="13">KCTC 12368</strain>
    </source>
</reference>
<dbReference type="RefSeq" id="WP_018472366.1">
    <property type="nucleotide sequence ID" value="NZ_BMWX01000002.1"/>
</dbReference>
<evidence type="ECO:0000256" key="9">
    <source>
        <dbReference type="ARBA" id="ARBA00023136"/>
    </source>
</evidence>
<evidence type="ECO:0000256" key="4">
    <source>
        <dbReference type="ARBA" id="ARBA00022475"/>
    </source>
</evidence>
<accession>A0A918PS81</accession>
<keyword evidence="5 12" id="KW-0812">Transmembrane</keyword>
<dbReference type="EMBL" id="BMWX01000002">
    <property type="protein sequence ID" value="GGZ20267.1"/>
    <property type="molecule type" value="Genomic_DNA"/>
</dbReference>
<evidence type="ECO:0000256" key="10">
    <source>
        <dbReference type="ARBA" id="ARBA00034269"/>
    </source>
</evidence>
<comment type="caution">
    <text evidence="13">The sequence shown here is derived from an EMBL/GenBank/DDBJ whole genome shotgun (WGS) entry which is preliminary data.</text>
</comment>